<dbReference type="EC" id="2.4.-.-" evidence="2"/>
<gene>
    <name evidence="2" type="ORF">QNI22_01825</name>
</gene>
<dbReference type="InterPro" id="IPR029044">
    <property type="entry name" value="Nucleotide-diphossugar_trans"/>
</dbReference>
<keyword evidence="2" id="KW-0808">Transferase</keyword>
<dbReference type="Gene3D" id="3.90.550.10">
    <property type="entry name" value="Spore Coat Polysaccharide Biosynthesis Protein SpsA, Chain A"/>
    <property type="match status" value="1"/>
</dbReference>
<protein>
    <submittedName>
        <fullName evidence="2">Glycosyltransferase family 2 protein</fullName>
        <ecNumber evidence="2">2.4.-.-</ecNumber>
    </submittedName>
</protein>
<proteinExistence type="predicted"/>
<dbReference type="GO" id="GO:0016758">
    <property type="term" value="F:hexosyltransferase activity"/>
    <property type="evidence" value="ECO:0007669"/>
    <property type="project" value="UniProtKB-ARBA"/>
</dbReference>
<accession>A0AAE3R0H3</accession>
<dbReference type="SUPFAM" id="SSF53448">
    <property type="entry name" value="Nucleotide-diphospho-sugar transferases"/>
    <property type="match status" value="1"/>
</dbReference>
<dbReference type="AlphaFoldDB" id="A0AAE3R0H3"/>
<sequence>MEQPLVTVICLCYNQECFVGDTLLSVYQQTYSAIELIIVDNGSTDDSISKIETFLEICPHAIFIRLNTNQNTAIAFNQALSHSSGKYIIHISGNHILVPHRVERQLNAFSKLDKRYGIVYSDAELLNEQLDHIGFWYERNSESKQLNEGNSGNVYASLFRKKYICSASMMVARVVYETLNGYDESLEHEEFDFQVRSAKKYYYYYQNEALTKIRICGDILNDRNYIHAHLLSILKGCQHAYRLNSFDKENQALAICIRRYLLQALFTDNRELVHKFGQLLSKITELTRLDHLWLGLAKSRFPLFIFYRQYLRLKKPVVVF</sequence>
<keyword evidence="2" id="KW-0328">Glycosyltransferase</keyword>
<dbReference type="RefSeq" id="WP_314508887.1">
    <property type="nucleotide sequence ID" value="NZ_JASJOU010000001.1"/>
</dbReference>
<evidence type="ECO:0000259" key="1">
    <source>
        <dbReference type="Pfam" id="PF00535"/>
    </source>
</evidence>
<name>A0AAE3R0H3_9BACT</name>
<feature type="domain" description="Glycosyltransferase 2-like" evidence="1">
    <location>
        <begin position="7"/>
        <end position="128"/>
    </location>
</feature>
<organism evidence="2 3">
    <name type="scientific">Xanthocytophaga agilis</name>
    <dbReference type="NCBI Taxonomy" id="3048010"/>
    <lineage>
        <taxon>Bacteria</taxon>
        <taxon>Pseudomonadati</taxon>
        <taxon>Bacteroidota</taxon>
        <taxon>Cytophagia</taxon>
        <taxon>Cytophagales</taxon>
        <taxon>Rhodocytophagaceae</taxon>
        <taxon>Xanthocytophaga</taxon>
    </lineage>
</organism>
<evidence type="ECO:0000313" key="3">
    <source>
        <dbReference type="Proteomes" id="UP001232063"/>
    </source>
</evidence>
<dbReference type="CDD" id="cd00761">
    <property type="entry name" value="Glyco_tranf_GTA_type"/>
    <property type="match status" value="1"/>
</dbReference>
<dbReference type="Pfam" id="PF00535">
    <property type="entry name" value="Glycos_transf_2"/>
    <property type="match status" value="1"/>
</dbReference>
<dbReference type="EMBL" id="JASJOU010000001">
    <property type="protein sequence ID" value="MDJ1499362.1"/>
    <property type="molecule type" value="Genomic_DNA"/>
</dbReference>
<evidence type="ECO:0000313" key="2">
    <source>
        <dbReference type="EMBL" id="MDJ1499362.1"/>
    </source>
</evidence>
<dbReference type="InterPro" id="IPR001173">
    <property type="entry name" value="Glyco_trans_2-like"/>
</dbReference>
<dbReference type="PANTHER" id="PTHR22916">
    <property type="entry name" value="GLYCOSYLTRANSFERASE"/>
    <property type="match status" value="1"/>
</dbReference>
<keyword evidence="3" id="KW-1185">Reference proteome</keyword>
<dbReference type="PANTHER" id="PTHR22916:SF3">
    <property type="entry name" value="UDP-GLCNAC:BETAGAL BETA-1,3-N-ACETYLGLUCOSAMINYLTRANSFERASE-LIKE PROTEIN 1"/>
    <property type="match status" value="1"/>
</dbReference>
<dbReference type="Proteomes" id="UP001232063">
    <property type="component" value="Unassembled WGS sequence"/>
</dbReference>
<comment type="caution">
    <text evidence="2">The sequence shown here is derived from an EMBL/GenBank/DDBJ whole genome shotgun (WGS) entry which is preliminary data.</text>
</comment>
<reference evidence="2" key="1">
    <citation type="submission" date="2023-05" db="EMBL/GenBank/DDBJ databases">
        <authorList>
            <person name="Zhang X."/>
        </authorList>
    </citation>
    <scope>NUCLEOTIDE SEQUENCE</scope>
    <source>
        <strain evidence="2">BD1B2-1</strain>
    </source>
</reference>